<dbReference type="PATRIC" id="fig|253.9.peg.2810"/>
<protein>
    <submittedName>
        <fullName evidence="1">Uncharacterized protein</fullName>
    </submittedName>
</protein>
<proteinExistence type="predicted"/>
<dbReference type="Proteomes" id="UP000037953">
    <property type="component" value="Unassembled WGS sequence"/>
</dbReference>
<gene>
    <name evidence="1" type="ORF">AOB46_21925</name>
</gene>
<comment type="caution">
    <text evidence="1">The sequence shown here is derived from an EMBL/GenBank/DDBJ whole genome shotgun (WGS) entry which is preliminary data.</text>
</comment>
<sequence>MGHSMADIEYHFGTYRLTGDVAGGFDTYAALGGIALSGQQAYDALQEIMNPTYDFSQFNFSDIKIAIGPGDGTLNSVLARSATKGGAAVSRGGAIGIAWYVVNELFVSAHVPDHSNWSCDIQP</sequence>
<evidence type="ECO:0000313" key="2">
    <source>
        <dbReference type="Proteomes" id="UP000037953"/>
    </source>
</evidence>
<accession>A0A0N0ITV4</accession>
<name>A0A0N0ITV4_CHRID</name>
<organism evidence="1 2">
    <name type="scientific">Chryseobacterium indologenes</name>
    <name type="common">Flavobacterium indologenes</name>
    <dbReference type="NCBI Taxonomy" id="253"/>
    <lineage>
        <taxon>Bacteria</taxon>
        <taxon>Pseudomonadati</taxon>
        <taxon>Bacteroidota</taxon>
        <taxon>Flavobacteriia</taxon>
        <taxon>Flavobacteriales</taxon>
        <taxon>Weeksellaceae</taxon>
        <taxon>Chryseobacterium group</taxon>
        <taxon>Chryseobacterium</taxon>
    </lineage>
</organism>
<reference evidence="2" key="2">
    <citation type="submission" date="2015-09" db="EMBL/GenBank/DDBJ databases">
        <title>Draft genome sequence of a multidrug-resistant Chryseobacterium indologenes isolate from Malaysia.</title>
        <authorList>
            <person name="Yu C.Y."/>
            <person name="Ang G.Y."/>
            <person name="Chan K.-G."/>
        </authorList>
    </citation>
    <scope>NUCLEOTIDE SEQUENCE [LARGE SCALE GENOMIC DNA]</scope>
    <source>
        <strain evidence="2">CI_885</strain>
    </source>
</reference>
<reference evidence="1 2" key="1">
    <citation type="journal article" date="2015" name="Genom Data">
        <title>Draft genome sequence of a multidrug-resistant Chryseobacterium indologenes isolate from Malaysia.</title>
        <authorList>
            <person name="Yu C.Y."/>
            <person name="Ang G.Y."/>
            <person name="Cheng H.J."/>
            <person name="Cheong Y.M."/>
            <person name="Yin W.F."/>
            <person name="Chan K.G."/>
        </authorList>
    </citation>
    <scope>NUCLEOTIDE SEQUENCE [LARGE SCALE GENOMIC DNA]</scope>
    <source>
        <strain evidence="1 2">CI_885</strain>
    </source>
</reference>
<dbReference type="EMBL" id="LJOD01000025">
    <property type="protein sequence ID" value="KPE49101.1"/>
    <property type="molecule type" value="Genomic_DNA"/>
</dbReference>
<dbReference type="AlphaFoldDB" id="A0A0N0ITV4"/>
<evidence type="ECO:0000313" key="1">
    <source>
        <dbReference type="EMBL" id="KPE49101.1"/>
    </source>
</evidence>